<dbReference type="EMBL" id="JH711585">
    <property type="protein sequence ID" value="EIW76587.1"/>
    <property type="molecule type" value="Genomic_DNA"/>
</dbReference>
<feature type="region of interest" description="Disordered" evidence="1">
    <location>
        <begin position="1"/>
        <end position="20"/>
    </location>
</feature>
<dbReference type="AlphaFoldDB" id="A0A5M3MC15"/>
<organism evidence="2 3">
    <name type="scientific">Coniophora puteana (strain RWD-64-598)</name>
    <name type="common">Brown rot fungus</name>
    <dbReference type="NCBI Taxonomy" id="741705"/>
    <lineage>
        <taxon>Eukaryota</taxon>
        <taxon>Fungi</taxon>
        <taxon>Dikarya</taxon>
        <taxon>Basidiomycota</taxon>
        <taxon>Agaricomycotina</taxon>
        <taxon>Agaricomycetes</taxon>
        <taxon>Agaricomycetidae</taxon>
        <taxon>Boletales</taxon>
        <taxon>Coniophorineae</taxon>
        <taxon>Coniophoraceae</taxon>
        <taxon>Coniophora</taxon>
    </lineage>
</organism>
<name>A0A5M3MC15_CONPW</name>
<evidence type="ECO:0000256" key="1">
    <source>
        <dbReference type="SAM" id="MobiDB-lite"/>
    </source>
</evidence>
<keyword evidence="3" id="KW-1185">Reference proteome</keyword>
<dbReference type="Proteomes" id="UP000053558">
    <property type="component" value="Unassembled WGS sequence"/>
</dbReference>
<dbReference type="GeneID" id="19210794"/>
<proteinExistence type="predicted"/>
<reference evidence="3" key="1">
    <citation type="journal article" date="2012" name="Science">
        <title>The Paleozoic origin of enzymatic lignin decomposition reconstructed from 31 fungal genomes.</title>
        <authorList>
            <person name="Floudas D."/>
            <person name="Binder M."/>
            <person name="Riley R."/>
            <person name="Barry K."/>
            <person name="Blanchette R.A."/>
            <person name="Henrissat B."/>
            <person name="Martinez A.T."/>
            <person name="Otillar R."/>
            <person name="Spatafora J.W."/>
            <person name="Yadav J.S."/>
            <person name="Aerts A."/>
            <person name="Benoit I."/>
            <person name="Boyd A."/>
            <person name="Carlson A."/>
            <person name="Copeland A."/>
            <person name="Coutinho P.M."/>
            <person name="de Vries R.P."/>
            <person name="Ferreira P."/>
            <person name="Findley K."/>
            <person name="Foster B."/>
            <person name="Gaskell J."/>
            <person name="Glotzer D."/>
            <person name="Gorecki P."/>
            <person name="Heitman J."/>
            <person name="Hesse C."/>
            <person name="Hori C."/>
            <person name="Igarashi K."/>
            <person name="Jurgens J.A."/>
            <person name="Kallen N."/>
            <person name="Kersten P."/>
            <person name="Kohler A."/>
            <person name="Kuees U."/>
            <person name="Kumar T.K.A."/>
            <person name="Kuo A."/>
            <person name="LaButti K."/>
            <person name="Larrondo L.F."/>
            <person name="Lindquist E."/>
            <person name="Ling A."/>
            <person name="Lombard V."/>
            <person name="Lucas S."/>
            <person name="Lundell T."/>
            <person name="Martin R."/>
            <person name="McLaughlin D.J."/>
            <person name="Morgenstern I."/>
            <person name="Morin E."/>
            <person name="Murat C."/>
            <person name="Nagy L.G."/>
            <person name="Nolan M."/>
            <person name="Ohm R.A."/>
            <person name="Patyshakuliyeva A."/>
            <person name="Rokas A."/>
            <person name="Ruiz-Duenas F.J."/>
            <person name="Sabat G."/>
            <person name="Salamov A."/>
            <person name="Samejima M."/>
            <person name="Schmutz J."/>
            <person name="Slot J.C."/>
            <person name="St John F."/>
            <person name="Stenlid J."/>
            <person name="Sun H."/>
            <person name="Sun S."/>
            <person name="Syed K."/>
            <person name="Tsang A."/>
            <person name="Wiebenga A."/>
            <person name="Young D."/>
            <person name="Pisabarro A."/>
            <person name="Eastwood D.C."/>
            <person name="Martin F."/>
            <person name="Cullen D."/>
            <person name="Grigoriev I.V."/>
            <person name="Hibbett D.S."/>
        </authorList>
    </citation>
    <scope>NUCLEOTIDE SEQUENCE [LARGE SCALE GENOMIC DNA]</scope>
    <source>
        <strain evidence="3">RWD-64-598 SS2</strain>
    </source>
</reference>
<protein>
    <submittedName>
        <fullName evidence="2">Uncharacterized protein</fullName>
    </submittedName>
</protein>
<accession>A0A5M3MC15</accession>
<gene>
    <name evidence="2" type="ORF">CONPUDRAFT_84570</name>
</gene>
<dbReference type="KEGG" id="cput:CONPUDRAFT_84570"/>
<sequence>MSVLGSPESMVAKAGCQSKSSEQAARVVAGVNYHNTSLEQVAVVGGWSEFPKSTSRAW</sequence>
<dbReference type="RefSeq" id="XP_007772986.1">
    <property type="nucleotide sequence ID" value="XM_007774796.1"/>
</dbReference>
<evidence type="ECO:0000313" key="3">
    <source>
        <dbReference type="Proteomes" id="UP000053558"/>
    </source>
</evidence>
<evidence type="ECO:0000313" key="2">
    <source>
        <dbReference type="EMBL" id="EIW76587.1"/>
    </source>
</evidence>
<comment type="caution">
    <text evidence="2">The sequence shown here is derived from an EMBL/GenBank/DDBJ whole genome shotgun (WGS) entry which is preliminary data.</text>
</comment>